<dbReference type="OrthoDB" id="5491447at2"/>
<keyword evidence="2" id="KW-0732">Signal</keyword>
<dbReference type="EMBL" id="PYGD01000003">
    <property type="protein sequence ID" value="PSK92687.1"/>
    <property type="molecule type" value="Genomic_DNA"/>
</dbReference>
<feature type="transmembrane region" description="Helical" evidence="1">
    <location>
        <begin position="122"/>
        <end position="140"/>
    </location>
</feature>
<feature type="domain" description="Protein-glutamine gamma-glutamyltransferase-like C-terminal" evidence="3">
    <location>
        <begin position="192"/>
        <end position="258"/>
    </location>
</feature>
<keyword evidence="1" id="KW-0812">Transmembrane</keyword>
<organism evidence="4 5">
    <name type="scientific">Taibaiella chishuiensis</name>
    <dbReference type="NCBI Taxonomy" id="1434707"/>
    <lineage>
        <taxon>Bacteria</taxon>
        <taxon>Pseudomonadati</taxon>
        <taxon>Bacteroidota</taxon>
        <taxon>Chitinophagia</taxon>
        <taxon>Chitinophagales</taxon>
        <taxon>Chitinophagaceae</taxon>
        <taxon>Taibaiella</taxon>
    </lineage>
</organism>
<reference evidence="4 5" key="1">
    <citation type="submission" date="2018-03" db="EMBL/GenBank/DDBJ databases">
        <title>Genomic Encyclopedia of Type Strains, Phase III (KMG-III): the genomes of soil and plant-associated and newly described type strains.</title>
        <authorList>
            <person name="Whitman W."/>
        </authorList>
    </citation>
    <scope>NUCLEOTIDE SEQUENCE [LARGE SCALE GENOMIC DNA]</scope>
    <source>
        <strain evidence="4 5">CGMCC 1.12700</strain>
    </source>
</reference>
<dbReference type="InterPro" id="IPR025403">
    <property type="entry name" value="TgpA-like_C"/>
</dbReference>
<evidence type="ECO:0000256" key="1">
    <source>
        <dbReference type="SAM" id="Phobius"/>
    </source>
</evidence>
<sequence length="265" mass="30959">MSCIPKTFLLTCGLSLGLALPAVFAQEDSTVTDYDAYEQEEYVAPGDEGEARPLHFSEISTPLPFRERAIDAAQWQKLSADDVFRYTDDQPEVKPAQQEEDSWFIRMLGSIFEFFRSAAGKALIWIVIAAFLLFLVFRIFKLNGNVLFARKDKKLQQHQDETADDYVPENWEQSIAEAAQAGNYRLAVRHGYRYLLHLMHEQGKIRFETAKTNYQYAYELSGSRWHQPFMQLTRQYEYAWYGGFDIGQEQYETYYRLLTETRRSL</sequence>
<dbReference type="RefSeq" id="WP_106522867.1">
    <property type="nucleotide sequence ID" value="NZ_PYGD01000003.1"/>
</dbReference>
<keyword evidence="1" id="KW-0472">Membrane</keyword>
<gene>
    <name evidence="4" type="ORF">B0I18_103265</name>
</gene>
<feature type="chain" id="PRO_5015154983" evidence="2">
    <location>
        <begin position="26"/>
        <end position="265"/>
    </location>
</feature>
<evidence type="ECO:0000256" key="2">
    <source>
        <dbReference type="SAM" id="SignalP"/>
    </source>
</evidence>
<dbReference type="Proteomes" id="UP000240572">
    <property type="component" value="Unassembled WGS sequence"/>
</dbReference>
<feature type="signal peptide" evidence="2">
    <location>
        <begin position="1"/>
        <end position="25"/>
    </location>
</feature>
<accession>A0A2P8D654</accession>
<dbReference type="AlphaFoldDB" id="A0A2P8D654"/>
<comment type="caution">
    <text evidence="4">The sequence shown here is derived from an EMBL/GenBank/DDBJ whole genome shotgun (WGS) entry which is preliminary data.</text>
</comment>
<protein>
    <submittedName>
        <fullName evidence="4">Uncharacterized protein DUF4129</fullName>
    </submittedName>
</protein>
<keyword evidence="5" id="KW-1185">Reference proteome</keyword>
<dbReference type="Pfam" id="PF13559">
    <property type="entry name" value="DUF4129"/>
    <property type="match status" value="1"/>
</dbReference>
<proteinExistence type="predicted"/>
<evidence type="ECO:0000259" key="3">
    <source>
        <dbReference type="Pfam" id="PF13559"/>
    </source>
</evidence>
<evidence type="ECO:0000313" key="4">
    <source>
        <dbReference type="EMBL" id="PSK92687.1"/>
    </source>
</evidence>
<keyword evidence="1" id="KW-1133">Transmembrane helix</keyword>
<name>A0A2P8D654_9BACT</name>
<evidence type="ECO:0000313" key="5">
    <source>
        <dbReference type="Proteomes" id="UP000240572"/>
    </source>
</evidence>